<evidence type="ECO:0008006" key="3">
    <source>
        <dbReference type="Google" id="ProtNLM"/>
    </source>
</evidence>
<reference evidence="1 2" key="1">
    <citation type="journal article" date="2021" name="ISME Commun">
        <title>Automated analysis of genomic sequences facilitates high-throughput and comprehensive description of bacteria.</title>
        <authorList>
            <person name="Hitch T.C.A."/>
        </authorList>
    </citation>
    <scope>NUCLEOTIDE SEQUENCE [LARGE SCALE GENOMIC DNA]</scope>
    <source>
        <strain evidence="1 2">H4_15</strain>
    </source>
</reference>
<keyword evidence="2" id="KW-1185">Reference proteome</keyword>
<name>A0ABT2STD1_9FIRM</name>
<dbReference type="EMBL" id="JAOQJR010000003">
    <property type="protein sequence ID" value="MCU6737810.1"/>
    <property type="molecule type" value="Genomic_DNA"/>
</dbReference>
<accession>A0ABT2STD1</accession>
<dbReference type="Proteomes" id="UP001208364">
    <property type="component" value="Unassembled WGS sequence"/>
</dbReference>
<organism evidence="1 2">
    <name type="scientific">[Clostridium] ammoniilyticum</name>
    <dbReference type="NCBI Taxonomy" id="2981784"/>
    <lineage>
        <taxon>Bacteria</taxon>
        <taxon>Bacillati</taxon>
        <taxon>Bacillota</taxon>
        <taxon>Erysipelotrichia</taxon>
        <taxon>Erysipelotrichales</taxon>
        <taxon>Coprobacillaceae</taxon>
        <taxon>Faecalibacillus</taxon>
    </lineage>
</organism>
<protein>
    <recommendedName>
        <fullName evidence="3">Lipoprotein</fullName>
    </recommendedName>
</protein>
<gene>
    <name evidence="1" type="ORF">OCV55_03840</name>
</gene>
<comment type="caution">
    <text evidence="1">The sequence shown here is derived from an EMBL/GenBank/DDBJ whole genome shotgun (WGS) entry which is preliminary data.</text>
</comment>
<dbReference type="PROSITE" id="PS51257">
    <property type="entry name" value="PROKAR_LIPOPROTEIN"/>
    <property type="match status" value="1"/>
</dbReference>
<proteinExistence type="predicted"/>
<sequence>MKKIILFANILIFLLFISACNNKKECVDKCSLYYISLINKN</sequence>
<evidence type="ECO:0000313" key="1">
    <source>
        <dbReference type="EMBL" id="MCU6737810.1"/>
    </source>
</evidence>
<evidence type="ECO:0000313" key="2">
    <source>
        <dbReference type="Proteomes" id="UP001208364"/>
    </source>
</evidence>
<dbReference type="RefSeq" id="WP_267309805.1">
    <property type="nucleotide sequence ID" value="NZ_JAOQJR010000003.1"/>
</dbReference>